<comment type="subcellular location">
    <subcellularLocation>
        <location evidence="2">Cell membrane</location>
    </subcellularLocation>
    <subcellularLocation>
        <location evidence="3">Cytoplasm</location>
    </subcellularLocation>
    <subcellularLocation>
        <location evidence="1">Nucleus</location>
    </subcellularLocation>
</comment>
<evidence type="ECO:0000256" key="10">
    <source>
        <dbReference type="ARBA" id="ARBA00022737"/>
    </source>
</evidence>
<dbReference type="InterPro" id="IPR002048">
    <property type="entry name" value="EF_hand_dom"/>
</dbReference>
<keyword evidence="14" id="KW-0539">Nucleus</keyword>
<dbReference type="CDD" id="cd00051">
    <property type="entry name" value="EFh"/>
    <property type="match status" value="1"/>
</dbReference>
<keyword evidence="4" id="KW-0813">Transport</keyword>
<keyword evidence="10" id="KW-0677">Repeat</keyword>
<dbReference type="AlphaFoldDB" id="A0A914H3S4"/>
<protein>
    <submittedName>
        <fullName evidence="19">Calmodulin</fullName>
    </submittedName>
</protein>
<evidence type="ECO:0000259" key="17">
    <source>
        <dbReference type="PROSITE" id="PS50222"/>
    </source>
</evidence>
<keyword evidence="18" id="KW-1185">Reference proteome</keyword>
<evidence type="ECO:0000256" key="14">
    <source>
        <dbReference type="ARBA" id="ARBA00023242"/>
    </source>
</evidence>
<reference evidence="19" key="1">
    <citation type="submission" date="2022-11" db="UniProtKB">
        <authorList>
            <consortium name="WormBaseParasite"/>
        </authorList>
    </citation>
    <scope>IDENTIFICATION</scope>
</reference>
<evidence type="ECO:0000256" key="5">
    <source>
        <dbReference type="ARBA" id="ARBA00022475"/>
    </source>
</evidence>
<evidence type="ECO:0000256" key="3">
    <source>
        <dbReference type="ARBA" id="ARBA00004496"/>
    </source>
</evidence>
<sequence length="198" mass="22819">MGNSASATVSPDEWDDLHLESGLSKRSLKTLHNRFLELAQQKDDNGIEFMCRADFESIPDLLKNPLGSRLIDVFFVNADVGDQKRVYFRNFVKVLSHFRPINKHSPHPWNSREAKLQFAFTMYDLNRSGTITKDEFTEILIFKRMIGGNVSRAKVDAIAERTMLEADRNADGSITFEEFCRAMEKTDIEEKMSFQFLI</sequence>
<dbReference type="GO" id="GO:0005509">
    <property type="term" value="F:calcium ion binding"/>
    <property type="evidence" value="ECO:0007669"/>
    <property type="project" value="InterPro"/>
</dbReference>
<organism evidence="18 19">
    <name type="scientific">Globodera rostochiensis</name>
    <name type="common">Golden nematode worm</name>
    <name type="synonym">Heterodera rostochiensis</name>
    <dbReference type="NCBI Taxonomy" id="31243"/>
    <lineage>
        <taxon>Eukaryota</taxon>
        <taxon>Metazoa</taxon>
        <taxon>Ecdysozoa</taxon>
        <taxon>Nematoda</taxon>
        <taxon>Chromadorea</taxon>
        <taxon>Rhabditida</taxon>
        <taxon>Tylenchina</taxon>
        <taxon>Tylenchomorpha</taxon>
        <taxon>Tylenchoidea</taxon>
        <taxon>Heteroderidae</taxon>
        <taxon>Heteroderinae</taxon>
        <taxon>Globodera</taxon>
    </lineage>
</organism>
<dbReference type="GO" id="GO:0005634">
    <property type="term" value="C:nucleus"/>
    <property type="evidence" value="ECO:0007669"/>
    <property type="project" value="UniProtKB-SubCell"/>
</dbReference>
<dbReference type="Gene3D" id="1.10.238.10">
    <property type="entry name" value="EF-hand"/>
    <property type="match status" value="1"/>
</dbReference>
<keyword evidence="12" id="KW-0653">Protein transport</keyword>
<feature type="domain" description="EF-hand" evidence="17">
    <location>
        <begin position="154"/>
        <end position="189"/>
    </location>
</feature>
<dbReference type="InterPro" id="IPR011992">
    <property type="entry name" value="EF-hand-dom_pair"/>
</dbReference>
<evidence type="ECO:0000256" key="8">
    <source>
        <dbReference type="ARBA" id="ARBA00022707"/>
    </source>
</evidence>
<dbReference type="SMART" id="SM00054">
    <property type="entry name" value="EFh"/>
    <property type="match status" value="2"/>
</dbReference>
<dbReference type="GO" id="GO:0005886">
    <property type="term" value="C:plasma membrane"/>
    <property type="evidence" value="ECO:0007669"/>
    <property type="project" value="UniProtKB-SubCell"/>
</dbReference>
<keyword evidence="7" id="KW-0597">Phosphoprotein</keyword>
<dbReference type="PROSITE" id="PS50222">
    <property type="entry name" value="EF_HAND_2"/>
    <property type="match status" value="2"/>
</dbReference>
<evidence type="ECO:0000313" key="18">
    <source>
        <dbReference type="Proteomes" id="UP000887572"/>
    </source>
</evidence>
<evidence type="ECO:0000256" key="9">
    <source>
        <dbReference type="ARBA" id="ARBA00022723"/>
    </source>
</evidence>
<accession>A0A914H3S4</accession>
<evidence type="ECO:0000256" key="15">
    <source>
        <dbReference type="ARBA" id="ARBA00023288"/>
    </source>
</evidence>
<dbReference type="InterPro" id="IPR018247">
    <property type="entry name" value="EF_Hand_1_Ca_BS"/>
</dbReference>
<dbReference type="Pfam" id="PF13499">
    <property type="entry name" value="EF-hand_7"/>
    <property type="match status" value="1"/>
</dbReference>
<evidence type="ECO:0000256" key="16">
    <source>
        <dbReference type="ARBA" id="ARBA00038164"/>
    </source>
</evidence>
<keyword evidence="5" id="KW-1003">Cell membrane</keyword>
<name>A0A914H3S4_GLORO</name>
<evidence type="ECO:0000256" key="1">
    <source>
        <dbReference type="ARBA" id="ARBA00004123"/>
    </source>
</evidence>
<dbReference type="GO" id="GO:0015031">
    <property type="term" value="P:protein transport"/>
    <property type="evidence" value="ECO:0007669"/>
    <property type="project" value="UniProtKB-KW"/>
</dbReference>
<dbReference type="InterPro" id="IPR051875">
    <property type="entry name" value="Calcineurin_B_homologous"/>
</dbReference>
<evidence type="ECO:0000256" key="2">
    <source>
        <dbReference type="ARBA" id="ARBA00004236"/>
    </source>
</evidence>
<keyword evidence="9" id="KW-0479">Metal-binding</keyword>
<evidence type="ECO:0000256" key="7">
    <source>
        <dbReference type="ARBA" id="ARBA00022553"/>
    </source>
</evidence>
<dbReference type="PROSITE" id="PS00018">
    <property type="entry name" value="EF_HAND_1"/>
    <property type="match status" value="2"/>
</dbReference>
<evidence type="ECO:0000256" key="13">
    <source>
        <dbReference type="ARBA" id="ARBA00023136"/>
    </source>
</evidence>
<keyword evidence="13" id="KW-0472">Membrane</keyword>
<evidence type="ECO:0000256" key="4">
    <source>
        <dbReference type="ARBA" id="ARBA00022448"/>
    </source>
</evidence>
<keyword evidence="8" id="KW-0519">Myristate</keyword>
<evidence type="ECO:0000256" key="11">
    <source>
        <dbReference type="ARBA" id="ARBA00022837"/>
    </source>
</evidence>
<evidence type="ECO:0000256" key="6">
    <source>
        <dbReference type="ARBA" id="ARBA00022490"/>
    </source>
</evidence>
<comment type="similarity">
    <text evidence="16">Belongs to the calcineurin regulatory subunit family. CHP subfamily.</text>
</comment>
<feature type="domain" description="EF-hand" evidence="17">
    <location>
        <begin position="111"/>
        <end position="146"/>
    </location>
</feature>
<keyword evidence="6" id="KW-0963">Cytoplasm</keyword>
<proteinExistence type="inferred from homology"/>
<dbReference type="PANTHER" id="PTHR46002">
    <property type="entry name" value="EG:114D9.1 PROTEIN-RELATED"/>
    <property type="match status" value="1"/>
</dbReference>
<evidence type="ECO:0000256" key="12">
    <source>
        <dbReference type="ARBA" id="ARBA00022927"/>
    </source>
</evidence>
<dbReference type="GO" id="GO:0005737">
    <property type="term" value="C:cytoplasm"/>
    <property type="evidence" value="ECO:0007669"/>
    <property type="project" value="UniProtKB-SubCell"/>
</dbReference>
<evidence type="ECO:0000313" key="19">
    <source>
        <dbReference type="WBParaSite" id="Gr19_v10_g12990.t1"/>
    </source>
</evidence>
<keyword evidence="11" id="KW-0106">Calcium</keyword>
<dbReference type="SUPFAM" id="SSF47473">
    <property type="entry name" value="EF-hand"/>
    <property type="match status" value="1"/>
</dbReference>
<dbReference type="WBParaSite" id="Gr19_v10_g12990.t1">
    <property type="protein sequence ID" value="Gr19_v10_g12990.t1"/>
    <property type="gene ID" value="Gr19_v10_g12990"/>
</dbReference>
<dbReference type="Proteomes" id="UP000887572">
    <property type="component" value="Unplaced"/>
</dbReference>
<keyword evidence="15" id="KW-0449">Lipoprotein</keyword>